<dbReference type="Gene3D" id="3.30.70.270">
    <property type="match status" value="1"/>
</dbReference>
<feature type="chain" id="PRO_5045645082" description="diguanylate cyclase" evidence="3">
    <location>
        <begin position="23"/>
        <end position="552"/>
    </location>
</feature>
<keyword evidence="5" id="KW-0548">Nucleotidyltransferase</keyword>
<dbReference type="SMART" id="SM00267">
    <property type="entry name" value="GGDEF"/>
    <property type="match status" value="1"/>
</dbReference>
<comment type="caution">
    <text evidence="5">The sequence shown here is derived from an EMBL/GenBank/DDBJ whole genome shotgun (WGS) entry which is preliminary data.</text>
</comment>
<evidence type="ECO:0000313" key="6">
    <source>
        <dbReference type="Proteomes" id="UP001177212"/>
    </source>
</evidence>
<dbReference type="EC" id="2.7.7.65" evidence="1"/>
<dbReference type="EMBL" id="JAUYVT010000003">
    <property type="protein sequence ID" value="MDP2563968.1"/>
    <property type="molecule type" value="Genomic_DNA"/>
</dbReference>
<evidence type="ECO:0000256" key="1">
    <source>
        <dbReference type="ARBA" id="ARBA00012528"/>
    </source>
</evidence>
<dbReference type="CDD" id="cd01949">
    <property type="entry name" value="GGDEF"/>
    <property type="match status" value="1"/>
</dbReference>
<protein>
    <recommendedName>
        <fullName evidence="1">diguanylate cyclase</fullName>
        <ecNumber evidence="1">2.7.7.65</ecNumber>
    </recommendedName>
</protein>
<feature type="transmembrane region" description="Helical" evidence="2">
    <location>
        <begin position="172"/>
        <end position="196"/>
    </location>
</feature>
<feature type="transmembrane region" description="Helical" evidence="2">
    <location>
        <begin position="327"/>
        <end position="351"/>
    </location>
</feature>
<dbReference type="Pfam" id="PF07695">
    <property type="entry name" value="7TMR-DISM_7TM"/>
    <property type="match status" value="1"/>
</dbReference>
<dbReference type="PROSITE" id="PS50887">
    <property type="entry name" value="GGDEF"/>
    <property type="match status" value="1"/>
</dbReference>
<reference evidence="5" key="1">
    <citation type="submission" date="2023-07" db="EMBL/GenBank/DDBJ databases">
        <title>Genome content predicts the carbon catabolic preferences of heterotrophic bacteria.</title>
        <authorList>
            <person name="Gralka M."/>
        </authorList>
    </citation>
    <scope>NUCLEOTIDE SEQUENCE</scope>
    <source>
        <strain evidence="5">4G09</strain>
    </source>
</reference>
<dbReference type="PANTHER" id="PTHR45138">
    <property type="entry name" value="REGULATORY COMPONENTS OF SENSORY TRANSDUCTION SYSTEM"/>
    <property type="match status" value="1"/>
</dbReference>
<dbReference type="GO" id="GO:0052621">
    <property type="term" value="F:diguanylate cyclase activity"/>
    <property type="evidence" value="ECO:0007669"/>
    <property type="project" value="UniProtKB-EC"/>
</dbReference>
<keyword evidence="2" id="KW-0812">Transmembrane</keyword>
<dbReference type="PANTHER" id="PTHR45138:SF23">
    <property type="entry name" value="SIGNALING PROTEIN"/>
    <property type="match status" value="1"/>
</dbReference>
<proteinExistence type="predicted"/>
<gene>
    <name evidence="5" type="ORF">Q8W34_04950</name>
</gene>
<evidence type="ECO:0000313" key="5">
    <source>
        <dbReference type="EMBL" id="MDP2563968.1"/>
    </source>
</evidence>
<dbReference type="InterPro" id="IPR050469">
    <property type="entry name" value="Diguanylate_Cyclase"/>
</dbReference>
<dbReference type="RefSeq" id="WP_305471402.1">
    <property type="nucleotide sequence ID" value="NZ_JAUYVT010000003.1"/>
</dbReference>
<keyword evidence="2" id="KW-1133">Transmembrane helix</keyword>
<name>A0ABT9FB04_9GAMM</name>
<dbReference type="NCBIfam" id="TIGR00254">
    <property type="entry name" value="GGDEF"/>
    <property type="match status" value="1"/>
</dbReference>
<feature type="transmembrane region" description="Helical" evidence="2">
    <location>
        <begin position="203"/>
        <end position="229"/>
    </location>
</feature>
<dbReference type="Proteomes" id="UP001177212">
    <property type="component" value="Unassembled WGS sequence"/>
</dbReference>
<keyword evidence="6" id="KW-1185">Reference proteome</keyword>
<evidence type="ECO:0000256" key="3">
    <source>
        <dbReference type="SAM" id="SignalP"/>
    </source>
</evidence>
<keyword evidence="2" id="KW-0472">Membrane</keyword>
<dbReference type="InterPro" id="IPR029787">
    <property type="entry name" value="Nucleotide_cyclase"/>
</dbReference>
<dbReference type="Pfam" id="PF00990">
    <property type="entry name" value="GGDEF"/>
    <property type="match status" value="1"/>
</dbReference>
<dbReference type="InterPro" id="IPR011623">
    <property type="entry name" value="7TMR_DISM_rcpt_extracell_dom1"/>
</dbReference>
<feature type="domain" description="GGDEF" evidence="4">
    <location>
        <begin position="415"/>
        <end position="547"/>
    </location>
</feature>
<organism evidence="5 6">
    <name type="scientific">Pseudoalteromonas marina</name>
    <dbReference type="NCBI Taxonomy" id="267375"/>
    <lineage>
        <taxon>Bacteria</taxon>
        <taxon>Pseudomonadati</taxon>
        <taxon>Pseudomonadota</taxon>
        <taxon>Gammaproteobacteria</taxon>
        <taxon>Alteromonadales</taxon>
        <taxon>Pseudoalteromonadaceae</taxon>
        <taxon>Pseudoalteromonas</taxon>
    </lineage>
</organism>
<feature type="transmembrane region" description="Helical" evidence="2">
    <location>
        <begin position="272"/>
        <end position="290"/>
    </location>
</feature>
<accession>A0ABT9FB04</accession>
<keyword evidence="5" id="KW-0808">Transferase</keyword>
<feature type="transmembrane region" description="Helical" evidence="2">
    <location>
        <begin position="241"/>
        <end position="260"/>
    </location>
</feature>
<feature type="transmembrane region" description="Helical" evidence="2">
    <location>
        <begin position="357"/>
        <end position="374"/>
    </location>
</feature>
<evidence type="ECO:0000256" key="2">
    <source>
        <dbReference type="SAM" id="Phobius"/>
    </source>
</evidence>
<keyword evidence="3" id="KW-0732">Signal</keyword>
<evidence type="ECO:0000259" key="4">
    <source>
        <dbReference type="PROSITE" id="PS50887"/>
    </source>
</evidence>
<dbReference type="SUPFAM" id="SSF55073">
    <property type="entry name" value="Nucleotide cyclase"/>
    <property type="match status" value="1"/>
</dbReference>
<feature type="transmembrane region" description="Helical" evidence="2">
    <location>
        <begin position="296"/>
        <end position="315"/>
    </location>
</feature>
<dbReference type="InterPro" id="IPR000160">
    <property type="entry name" value="GGDEF_dom"/>
</dbReference>
<sequence>MLRLFSLYLCILLTLLSFSTLAQSLNDEQIKKIGPAIWQQVNIKSPVSGAQIISAYQNKQSPLVSLSEMRGPAVAKIPLSTLNEERWFVLPQANYLDGGFAYWQDTQGIRLIADFSQGNLSQSAIIMHGQAFQLNLETNSQGVLWLYLNARHYAKPVSVTFLDEPTFIYQQFFINSLSIMSITIMLTLACMAFILYLKTGQNVALYCAGYIGLHGIGWAFAAGVFGVFYSFKSINSHYFGMYIFSFAISSASAFAYYLFNFHTVEKTRISQFLKYFSYVAFISGFINLVLPFHWVFYLAHTLAAIWVVLTLVLGFKMLSLNDFRAKYFLTGNIVYSLSLVVFILSHLNLFVTASAELWVLVALAIDCICILLSLSEWLKIKQNDYINALEQSRIDPLTKVGNRLLLQEKLNSIGHYYLIGFIDCDGMKTINDQLGHASGDKLLINVTELIKKELANLGDVYRTGGDEFICLCCASSLNELEKLADNTAKALNKAHFQLKQTWPQSGLSFGIASSSECTDYKACFTLADERMYAAKYARKNNTPTDHNTTQQI</sequence>
<feature type="signal peptide" evidence="3">
    <location>
        <begin position="1"/>
        <end position="22"/>
    </location>
</feature>
<dbReference type="InterPro" id="IPR043128">
    <property type="entry name" value="Rev_trsase/Diguanyl_cyclase"/>
</dbReference>